<organism evidence="2 3">
    <name type="scientific">Dunaliella salina</name>
    <name type="common">Green alga</name>
    <name type="synonym">Protococcus salinus</name>
    <dbReference type="NCBI Taxonomy" id="3046"/>
    <lineage>
        <taxon>Eukaryota</taxon>
        <taxon>Viridiplantae</taxon>
        <taxon>Chlorophyta</taxon>
        <taxon>core chlorophytes</taxon>
        <taxon>Chlorophyceae</taxon>
        <taxon>CS clade</taxon>
        <taxon>Chlamydomonadales</taxon>
        <taxon>Dunaliellaceae</taxon>
        <taxon>Dunaliella</taxon>
    </lineage>
</organism>
<name>A0ABQ7GYE6_DUNSA</name>
<evidence type="ECO:0000313" key="2">
    <source>
        <dbReference type="EMBL" id="KAF5839629.1"/>
    </source>
</evidence>
<accession>A0ABQ7GYE6</accession>
<dbReference type="Gene3D" id="1.25.10.10">
    <property type="entry name" value="Leucine-rich Repeat Variant"/>
    <property type="match status" value="1"/>
</dbReference>
<sequence>MCGPQATQQQQAQHQAAIVQDQAIELIQAVWGVLQPVLLELQGVPSVLGPACSFFLCGLSTFKATARHTVLVWATTLLANTPQATLATPQAMALLTMCLEVFNAHPPQLPAPPPPTPLPPLQRATTGSWDGVCSTPPGQPLSQNGTLQPFALGSGSGPLPRLVEPPSPTSTPPPPVGMDQHLLAVTNLTLMAGTERALSSMDAELLTPLLRLCYTALLYMPEVLAMPNTLDTLLTMTQ</sequence>
<dbReference type="EMBL" id="MU069537">
    <property type="protein sequence ID" value="KAF5839629.1"/>
    <property type="molecule type" value="Genomic_DNA"/>
</dbReference>
<protein>
    <submittedName>
        <fullName evidence="2">Uncharacterized protein</fullName>
    </submittedName>
</protein>
<evidence type="ECO:0000256" key="1">
    <source>
        <dbReference type="SAM" id="MobiDB-lite"/>
    </source>
</evidence>
<evidence type="ECO:0000313" key="3">
    <source>
        <dbReference type="Proteomes" id="UP000815325"/>
    </source>
</evidence>
<dbReference type="InterPro" id="IPR011989">
    <property type="entry name" value="ARM-like"/>
</dbReference>
<reference evidence="2" key="1">
    <citation type="submission" date="2017-08" db="EMBL/GenBank/DDBJ databases">
        <authorList>
            <person name="Polle J.E."/>
            <person name="Barry K."/>
            <person name="Cushman J."/>
            <person name="Schmutz J."/>
            <person name="Tran D."/>
            <person name="Hathwaick L.T."/>
            <person name="Yim W.C."/>
            <person name="Jenkins J."/>
            <person name="Mckie-Krisberg Z.M."/>
            <person name="Prochnik S."/>
            <person name="Lindquist E."/>
            <person name="Dockter R.B."/>
            <person name="Adam C."/>
            <person name="Molina H."/>
            <person name="Bunkerborg J."/>
            <person name="Jin E."/>
            <person name="Buchheim M."/>
            <person name="Magnuson J."/>
        </authorList>
    </citation>
    <scope>NUCLEOTIDE SEQUENCE</scope>
    <source>
        <strain evidence="2">CCAP 19/18</strain>
    </source>
</reference>
<keyword evidence="3" id="KW-1185">Reference proteome</keyword>
<proteinExistence type="predicted"/>
<gene>
    <name evidence="2" type="ORF">DUNSADRAFT_285</name>
</gene>
<feature type="compositionally biased region" description="Pro residues" evidence="1">
    <location>
        <begin position="108"/>
        <end position="120"/>
    </location>
</feature>
<comment type="caution">
    <text evidence="2">The sequence shown here is derived from an EMBL/GenBank/DDBJ whole genome shotgun (WGS) entry which is preliminary data.</text>
</comment>
<dbReference type="Proteomes" id="UP000815325">
    <property type="component" value="Unassembled WGS sequence"/>
</dbReference>
<feature type="compositionally biased region" description="Pro residues" evidence="1">
    <location>
        <begin position="163"/>
        <end position="176"/>
    </location>
</feature>
<feature type="region of interest" description="Disordered" evidence="1">
    <location>
        <begin position="108"/>
        <end position="176"/>
    </location>
</feature>